<proteinExistence type="inferred from homology"/>
<dbReference type="OrthoDB" id="9802667at2"/>
<evidence type="ECO:0000313" key="12">
    <source>
        <dbReference type="Proteomes" id="UP000250550"/>
    </source>
</evidence>
<dbReference type="EMBL" id="CYXN01000004">
    <property type="protein sequence ID" value="CUM86542.1"/>
    <property type="molecule type" value="Genomic_DNA"/>
</dbReference>
<sequence>MNPIVEKVYQIGIIPVIAFNSVDEALPLCKALSEGGLPAAEVTFRTACAEECIRKIHEEMPEMLLGAGTVLTCEQADRAMAAGASFIVAPGFDPEVCKHVIAKGGIMMPGTCSAGEMQQAMNMGCEALKFFPAEANGGVGMLKNIGAALKGARWMCTGGVNAKNVNDYLGYDQIFAVGGTWMCKSDVIKAGDWAKITAQSKEAVDTMLGLKLLHVGINTDNEEEAMKVANLIGAMLNMKVAPGNSSIFVGNKEFEIMKKPGRGTNGHIAIGCNNVDRAIYHLSQRGVKFDLDSKNVKNGKTVACYMADEIAGFAFHLVQA</sequence>
<keyword evidence="7" id="KW-0704">Schiff base</keyword>
<evidence type="ECO:0000313" key="11">
    <source>
        <dbReference type="Proteomes" id="UP000095649"/>
    </source>
</evidence>
<dbReference type="SUPFAM" id="SSF51569">
    <property type="entry name" value="Aldolase"/>
    <property type="match status" value="1"/>
</dbReference>
<evidence type="ECO:0000256" key="5">
    <source>
        <dbReference type="ARBA" id="ARBA00013063"/>
    </source>
</evidence>
<dbReference type="PROSITE" id="PS00159">
    <property type="entry name" value="ALDOLASE_KDPG_KHG_1"/>
    <property type="match status" value="1"/>
</dbReference>
<dbReference type="CDD" id="cd00452">
    <property type="entry name" value="KDPG_aldolase"/>
    <property type="match status" value="1"/>
</dbReference>
<dbReference type="GO" id="GO:0008675">
    <property type="term" value="F:2-dehydro-3-deoxy-phosphogluconate aldolase activity"/>
    <property type="evidence" value="ECO:0007669"/>
    <property type="project" value="UniProtKB-EC"/>
</dbReference>
<dbReference type="InterPro" id="IPR031337">
    <property type="entry name" value="KDPG/KHG_AS_1"/>
</dbReference>
<evidence type="ECO:0000256" key="3">
    <source>
        <dbReference type="ARBA" id="ARBA00006906"/>
    </source>
</evidence>
<reference evidence="10 12" key="2">
    <citation type="submission" date="2018-02" db="EMBL/GenBank/DDBJ databases">
        <title>Complete genome sequencing of Faecalibacterium prausnitzii strains isolated from the human gut.</title>
        <authorList>
            <person name="Fitzgerald B.C."/>
            <person name="Shkoporov A.N."/>
            <person name="Ross P.R."/>
            <person name="Hill C."/>
        </authorList>
    </citation>
    <scope>NUCLEOTIDE SEQUENCE [LARGE SCALE GENOMIC DNA]</scope>
    <source>
        <strain evidence="10 12">APC924/119</strain>
    </source>
</reference>
<evidence type="ECO:0000256" key="4">
    <source>
        <dbReference type="ARBA" id="ARBA00011233"/>
    </source>
</evidence>
<evidence type="ECO:0000256" key="6">
    <source>
        <dbReference type="ARBA" id="ARBA00023239"/>
    </source>
</evidence>
<dbReference type="InterPro" id="IPR031338">
    <property type="entry name" value="KDPG/KHG_AS_2"/>
</dbReference>
<dbReference type="InterPro" id="IPR029068">
    <property type="entry name" value="Glyas_Bleomycin-R_OHBP_Dase"/>
</dbReference>
<evidence type="ECO:0000313" key="10">
    <source>
        <dbReference type="EMBL" id="RAW66735.1"/>
    </source>
</evidence>
<dbReference type="AlphaFoldDB" id="A0A173S897"/>
<dbReference type="NCBIfam" id="TIGR01182">
    <property type="entry name" value="eda"/>
    <property type="match status" value="1"/>
</dbReference>
<dbReference type="PROSITE" id="PS00160">
    <property type="entry name" value="ALDOLASE_KDPG_KHG_2"/>
    <property type="match status" value="1"/>
</dbReference>
<dbReference type="InterPro" id="IPR013785">
    <property type="entry name" value="Aldolase_TIM"/>
</dbReference>
<evidence type="ECO:0000256" key="2">
    <source>
        <dbReference type="ARBA" id="ARBA00004736"/>
    </source>
</evidence>
<evidence type="ECO:0000313" key="9">
    <source>
        <dbReference type="EMBL" id="CUM86542.1"/>
    </source>
</evidence>
<dbReference type="Proteomes" id="UP000095649">
    <property type="component" value="Unassembled WGS sequence"/>
</dbReference>
<comment type="similarity">
    <text evidence="3">Belongs to the KHG/KDPG aldolase family.</text>
</comment>
<reference evidence="9 11" key="1">
    <citation type="submission" date="2015-09" db="EMBL/GenBank/DDBJ databases">
        <authorList>
            <consortium name="Pathogen Informatics"/>
        </authorList>
    </citation>
    <scope>NUCLEOTIDE SEQUENCE [LARGE SCALE GENOMIC DNA]</scope>
    <source>
        <strain evidence="9 11">2789STDY5834970</strain>
    </source>
</reference>
<dbReference type="Proteomes" id="UP000250550">
    <property type="component" value="Unassembled WGS sequence"/>
</dbReference>
<evidence type="ECO:0000256" key="7">
    <source>
        <dbReference type="ARBA" id="ARBA00023270"/>
    </source>
</evidence>
<dbReference type="EMBL" id="PRLF01000002">
    <property type="protein sequence ID" value="RAW66735.1"/>
    <property type="molecule type" value="Genomic_DNA"/>
</dbReference>
<comment type="catalytic activity">
    <reaction evidence="1">
        <text>2-dehydro-3-deoxy-6-phospho-D-gluconate = D-glyceraldehyde 3-phosphate + pyruvate</text>
        <dbReference type="Rhea" id="RHEA:17089"/>
        <dbReference type="ChEBI" id="CHEBI:15361"/>
        <dbReference type="ChEBI" id="CHEBI:57569"/>
        <dbReference type="ChEBI" id="CHEBI:59776"/>
        <dbReference type="EC" id="4.1.2.14"/>
    </reaction>
</comment>
<dbReference type="InterPro" id="IPR000887">
    <property type="entry name" value="Aldlse_KDPG_KHG"/>
</dbReference>
<accession>A0A173S897</accession>
<organism evidence="9 11">
    <name type="scientific">Faecalibacterium prausnitzii</name>
    <dbReference type="NCBI Taxonomy" id="853"/>
    <lineage>
        <taxon>Bacteria</taxon>
        <taxon>Bacillati</taxon>
        <taxon>Bacillota</taxon>
        <taxon>Clostridia</taxon>
        <taxon>Eubacteriales</taxon>
        <taxon>Oscillospiraceae</taxon>
        <taxon>Faecalibacterium</taxon>
    </lineage>
</organism>
<evidence type="ECO:0000256" key="1">
    <source>
        <dbReference type="ARBA" id="ARBA00000654"/>
    </source>
</evidence>
<dbReference type="RefSeq" id="WP_055185509.1">
    <property type="nucleotide sequence ID" value="NZ_CYXN01000004.1"/>
</dbReference>
<keyword evidence="6" id="KW-0456">Lyase</keyword>
<keyword evidence="8" id="KW-0119">Carbohydrate metabolism</keyword>
<dbReference type="SUPFAM" id="SSF54593">
    <property type="entry name" value="Glyoxalase/Bleomycin resistance protein/Dihydroxybiphenyl dioxygenase"/>
    <property type="match status" value="1"/>
</dbReference>
<dbReference type="Gene3D" id="3.20.20.70">
    <property type="entry name" value="Aldolase class I"/>
    <property type="match status" value="1"/>
</dbReference>
<comment type="subunit">
    <text evidence="4">Homotrimer.</text>
</comment>
<dbReference type="Pfam" id="PF01081">
    <property type="entry name" value="Aldolase"/>
    <property type="match status" value="1"/>
</dbReference>
<dbReference type="EC" id="4.1.2.14" evidence="5"/>
<evidence type="ECO:0000256" key="8">
    <source>
        <dbReference type="ARBA" id="ARBA00023277"/>
    </source>
</evidence>
<comment type="pathway">
    <text evidence="2">Carbohydrate acid metabolism; 2-dehydro-3-deoxy-D-gluconate degradation; D-glyceraldehyde 3-phosphate and pyruvate from 2-dehydro-3-deoxy-D-gluconate: step 2/2.</text>
</comment>
<gene>
    <name evidence="9" type="primary">eda</name>
    <name evidence="10" type="ORF">C4N21_02635</name>
    <name evidence="9" type="ORF">ERS852582_00891</name>
</gene>
<name>A0A173S897_9FIRM</name>
<dbReference type="PANTHER" id="PTHR30246">
    <property type="entry name" value="2-KETO-3-DEOXY-6-PHOSPHOGLUCONATE ALDOLASE"/>
    <property type="match status" value="1"/>
</dbReference>
<protein>
    <recommendedName>
        <fullName evidence="5">2-dehydro-3-deoxy-phosphogluconate aldolase</fullName>
        <ecNumber evidence="5">4.1.2.14</ecNumber>
    </recommendedName>
</protein>
<dbReference type="PANTHER" id="PTHR30246:SF1">
    <property type="entry name" value="2-DEHYDRO-3-DEOXY-6-PHOSPHOGALACTONATE ALDOLASE-RELATED"/>
    <property type="match status" value="1"/>
</dbReference>